<organism evidence="2 3">
    <name type="scientific">Alteromonas mediterranea</name>
    <dbReference type="NCBI Taxonomy" id="314275"/>
    <lineage>
        <taxon>Bacteria</taxon>
        <taxon>Pseudomonadati</taxon>
        <taxon>Pseudomonadota</taxon>
        <taxon>Gammaproteobacteria</taxon>
        <taxon>Alteromonadales</taxon>
        <taxon>Alteromonadaceae</taxon>
        <taxon>Alteromonas/Salinimonas group</taxon>
        <taxon>Alteromonas</taxon>
    </lineage>
</organism>
<feature type="region of interest" description="Disordered" evidence="1">
    <location>
        <begin position="581"/>
        <end position="608"/>
    </location>
</feature>
<keyword evidence="2" id="KW-0614">Plasmid</keyword>
<feature type="compositionally biased region" description="Polar residues" evidence="1">
    <location>
        <begin position="598"/>
        <end position="608"/>
    </location>
</feature>
<dbReference type="Proteomes" id="UP000182101">
    <property type="component" value="Plasmid pAMCP48-600"/>
</dbReference>
<reference evidence="2 3" key="1">
    <citation type="submission" date="2016-11" db="EMBL/GenBank/DDBJ databases">
        <title>Networking in microbes: conjugative elements and plasmids in the genus Alteromonas.</title>
        <authorList>
            <person name="Lopez-Perez M."/>
            <person name="Ramon-Marco N."/>
            <person name="Rodriguez-Valera F."/>
        </authorList>
    </citation>
    <scope>NUCLEOTIDE SEQUENCE [LARGE SCALE GENOMIC DNA]</scope>
    <source>
        <strain evidence="2 3">CP48</strain>
        <plasmid evidence="3">pamcp48-600</plasmid>
    </source>
</reference>
<dbReference type="AlphaFoldDB" id="A0AAC9NTV5"/>
<evidence type="ECO:0000313" key="3">
    <source>
        <dbReference type="Proteomes" id="UP000182101"/>
    </source>
</evidence>
<geneLocation type="plasmid" evidence="3">
    <name>pamcp48-600</name>
</geneLocation>
<evidence type="ECO:0000256" key="1">
    <source>
        <dbReference type="SAM" id="MobiDB-lite"/>
    </source>
</evidence>
<evidence type="ECO:0000313" key="2">
    <source>
        <dbReference type="EMBL" id="APD92299.1"/>
    </source>
</evidence>
<gene>
    <name evidence="2" type="ORF">BM524_20550</name>
</gene>
<accession>A0AAC9NTV5</accession>
<proteinExistence type="predicted"/>
<sequence length="608" mass="67180">MNDLRKKEHDAARAVSMALNKEAISKIDKTVSAVASTLDAKVIKAMSVAGIIGGAGAFAMPSAQELLSASPQLILASTFVSLGVLAATNFGEFFNSPSREKVYLPGKEHSLQRYFKSFEKAEQIRKAYSSSKNGNALYDKGYKLADSMALKFFMLRKTTNPGFARLFMKSYPTSADTREGETARLKAMDRKSDTYRFYRLTDPNALEQRIDRMLSRQANLQNVVPSDFDYYLVQLLASAGNDSAISRVIQESPLAQWLQPLFDNNKQVLDALQADVVGNKKKMIQFVRDMHFALGDLSSLVLGKDLSNYAQIKEYEKLTLTSLGDAVKTVQTSILHQSLCEDIGEFLTDVYDRSQAVPIEQFSALVTRLLMATEGQRFSAKSDGNPSPSIEDAKLGDLAHIAGVLGHLLEDMCLHGKNELTLADIRHIPQLDRYFSKMVQNAAASPDREERVANIAQALHQQSFGKPMVGFSEKDLHSQWFENLFKDIHEKAMMGIRKLESPALQAKYLDELLEEYPARLSDLQQHRVQVSKMSKVLAAPIVSVKDLASSAYDVVTRKHVNSISPAEINSSHDLGVAVGKLEESLSGPPPSPANNASTPQVVVQNTRP</sequence>
<protein>
    <submittedName>
        <fullName evidence="2">Uncharacterized protein</fullName>
    </submittedName>
</protein>
<name>A0AAC9NTV5_9ALTE</name>
<dbReference type="EMBL" id="CP018025">
    <property type="protein sequence ID" value="APD92299.1"/>
    <property type="molecule type" value="Genomic_DNA"/>
</dbReference>
<dbReference type="RefSeq" id="WP_071960913.1">
    <property type="nucleotide sequence ID" value="NZ_CP018025.1"/>
</dbReference>